<keyword evidence="4" id="KW-1185">Reference proteome</keyword>
<dbReference type="NCBIfam" id="TIGR02595">
    <property type="entry name" value="PEP_CTERM"/>
    <property type="match status" value="1"/>
</dbReference>
<organism evidence="3 4">
    <name type="scientific">Methylomonas rivi</name>
    <dbReference type="NCBI Taxonomy" id="2952226"/>
    <lineage>
        <taxon>Bacteria</taxon>
        <taxon>Pseudomonadati</taxon>
        <taxon>Pseudomonadota</taxon>
        <taxon>Gammaproteobacteria</taxon>
        <taxon>Methylococcales</taxon>
        <taxon>Methylococcaceae</taxon>
        <taxon>Methylomonas</taxon>
    </lineage>
</organism>
<proteinExistence type="predicted"/>
<keyword evidence="1" id="KW-0732">Signal</keyword>
<sequence length="310" mass="31990">MNTKTKLAVALAATISSGIASAAEIQMYLDVGVINTGAGAGNIGSGASSGTPFGNPGNSGIFSPDADTITGLFTEFGFNQFRATSLYEKDAGGAFTGNILDTNNAAFLSGSNPVIPAPSFGQVTLGNLSPLTPPQVPFSATEGFGTTWGLSVDYQLNGTIPTDGSNFLGLPSYTTGIFNIWFDDYANNTGLNDGTNRDVQVLGLILDSASILPADVILTYELVFAHTGFLNIGGVDAADQIGRLFRLDTNIDPPIPNPTTLIDVIGQDGNNYAYRSTNLDGTVSPIPEPASLALLGIGILGLAANKRKTA</sequence>
<evidence type="ECO:0000259" key="2">
    <source>
        <dbReference type="Pfam" id="PF07589"/>
    </source>
</evidence>
<accession>A0ABT1U9P3</accession>
<evidence type="ECO:0000256" key="1">
    <source>
        <dbReference type="SAM" id="SignalP"/>
    </source>
</evidence>
<dbReference type="InterPro" id="IPR013424">
    <property type="entry name" value="Ice-binding_C"/>
</dbReference>
<feature type="signal peptide" evidence="1">
    <location>
        <begin position="1"/>
        <end position="22"/>
    </location>
</feature>
<feature type="chain" id="PRO_5046979120" evidence="1">
    <location>
        <begin position="23"/>
        <end position="310"/>
    </location>
</feature>
<evidence type="ECO:0000313" key="3">
    <source>
        <dbReference type="EMBL" id="MCQ8130233.1"/>
    </source>
</evidence>
<protein>
    <submittedName>
        <fullName evidence="3">PEP-CTERM sorting domain-containing protein</fullName>
    </submittedName>
</protein>
<reference evidence="3 4" key="1">
    <citation type="submission" date="2022-07" db="EMBL/GenBank/DDBJ databases">
        <title>Methylomonas rivi sp. nov., Methylomonas rosea sp. nov., Methylomonas aureus sp. nov. and Methylomonas subterranea sp. nov., four novel methanotrophs isolated from a freshwater creek and the deep terrestrial subsurface.</title>
        <authorList>
            <person name="Abin C."/>
            <person name="Sankaranarayanan K."/>
            <person name="Garner C."/>
            <person name="Sindelar R."/>
            <person name="Kotary K."/>
            <person name="Garner R."/>
            <person name="Barclay S."/>
            <person name="Lawson P."/>
            <person name="Krumholz L."/>
        </authorList>
    </citation>
    <scope>NUCLEOTIDE SEQUENCE [LARGE SCALE GENOMIC DNA]</scope>
    <source>
        <strain evidence="3 4">WSC-6</strain>
    </source>
</reference>
<dbReference type="Proteomes" id="UP001524586">
    <property type="component" value="Unassembled WGS sequence"/>
</dbReference>
<gene>
    <name evidence="3" type="ORF">NP596_17375</name>
</gene>
<dbReference type="Pfam" id="PF07589">
    <property type="entry name" value="PEP-CTERM"/>
    <property type="match status" value="1"/>
</dbReference>
<dbReference type="EMBL" id="JANIBK010000138">
    <property type="protein sequence ID" value="MCQ8130233.1"/>
    <property type="molecule type" value="Genomic_DNA"/>
</dbReference>
<dbReference type="RefSeq" id="WP_256616657.1">
    <property type="nucleotide sequence ID" value="NZ_JANIBK010000138.1"/>
</dbReference>
<evidence type="ECO:0000313" key="4">
    <source>
        <dbReference type="Proteomes" id="UP001524586"/>
    </source>
</evidence>
<comment type="caution">
    <text evidence="3">The sequence shown here is derived from an EMBL/GenBank/DDBJ whole genome shotgun (WGS) entry which is preliminary data.</text>
</comment>
<name>A0ABT1U9P3_9GAMM</name>
<feature type="domain" description="Ice-binding protein C-terminal" evidence="2">
    <location>
        <begin position="285"/>
        <end position="307"/>
    </location>
</feature>